<protein>
    <recommendedName>
        <fullName evidence="3">Glycosyltransferase family 1 protein</fullName>
    </recommendedName>
</protein>
<name>A0A398B3L3_9BACI</name>
<accession>A0A398B3L3</accession>
<gene>
    <name evidence="1" type="ORF">D1970_13715</name>
</gene>
<sequence length="338" mass="38898">MKETITIIYPPAIDYKFMHQRPQQMMKVLAVLGANVLFINPETFFKQDKPIELPFPSLPNFKVVKKDVDISPFLVGKVVLWCAVNQGKEINRLKPDLTIFDSCDLPSDEFAVWKDLIPEMEKKCDIIFATSKSIYQSHKKKRKDVWLLPNGADFDHFRVASTPIGDRPKDLPVTKGKPLIGYYGAIYSWLDVEVIKKIASRYPVVLIGSKIIEINHPNIKVLDMKFYEDLPQYLSWFDLAIIPFKMTKMIKATNPIKFFEYLSAGKPVVSAPLPELEIYKHLCFFADENTVLEKIQDAIDTNTLEKVSERQKAASENSWLDRGKEALRIIKQKLNEKT</sequence>
<organism evidence="1 2">
    <name type="scientific">Mesobacillus zeae</name>
    <dbReference type="NCBI Taxonomy" id="1917180"/>
    <lineage>
        <taxon>Bacteria</taxon>
        <taxon>Bacillati</taxon>
        <taxon>Bacillota</taxon>
        <taxon>Bacilli</taxon>
        <taxon>Bacillales</taxon>
        <taxon>Bacillaceae</taxon>
        <taxon>Mesobacillus</taxon>
    </lineage>
</organism>
<dbReference type="Proteomes" id="UP000265816">
    <property type="component" value="Unassembled WGS sequence"/>
</dbReference>
<dbReference type="SUPFAM" id="SSF53756">
    <property type="entry name" value="UDP-Glycosyltransferase/glycogen phosphorylase"/>
    <property type="match status" value="1"/>
</dbReference>
<dbReference type="Gene3D" id="3.40.50.2000">
    <property type="entry name" value="Glycogen Phosphorylase B"/>
    <property type="match status" value="1"/>
</dbReference>
<evidence type="ECO:0008006" key="3">
    <source>
        <dbReference type="Google" id="ProtNLM"/>
    </source>
</evidence>
<comment type="caution">
    <text evidence="1">The sequence shown here is derived from an EMBL/GenBank/DDBJ whole genome shotgun (WGS) entry which is preliminary data.</text>
</comment>
<dbReference type="EMBL" id="QWVT01000023">
    <property type="protein sequence ID" value="RID84171.1"/>
    <property type="molecule type" value="Genomic_DNA"/>
</dbReference>
<reference evidence="1 2" key="1">
    <citation type="submission" date="2018-08" db="EMBL/GenBank/DDBJ databases">
        <title>Bacillus jemisoniae sp. nov., Bacillus chryseoplanitiae sp. nov., Bacillus resnikiae sp. nov., and Bacillus frankliniae sp. nov., isolated from Viking spacecraft and associated surfaces.</title>
        <authorList>
            <person name="Seuylemezian A."/>
            <person name="Vaishampayan P."/>
        </authorList>
    </citation>
    <scope>NUCLEOTIDE SEQUENCE [LARGE SCALE GENOMIC DNA]</scope>
    <source>
        <strain evidence="1 2">JJ-247</strain>
    </source>
</reference>
<dbReference type="OrthoDB" id="9816564at2"/>
<evidence type="ECO:0000313" key="1">
    <source>
        <dbReference type="EMBL" id="RID84171.1"/>
    </source>
</evidence>
<proteinExistence type="predicted"/>
<evidence type="ECO:0000313" key="2">
    <source>
        <dbReference type="Proteomes" id="UP000265816"/>
    </source>
</evidence>
<dbReference type="AlphaFoldDB" id="A0A398B3L3"/>
<dbReference type="RefSeq" id="WP_119113439.1">
    <property type="nucleotide sequence ID" value="NZ_CBCSEO010000010.1"/>
</dbReference>
<keyword evidence="2" id="KW-1185">Reference proteome</keyword>